<evidence type="ECO:0000256" key="4">
    <source>
        <dbReference type="ARBA" id="ARBA00023172"/>
    </source>
</evidence>
<gene>
    <name evidence="11" type="primary">NSE4</name>
    <name evidence="11" type="ORF">G3M48_010306</name>
</gene>
<comment type="subcellular location">
    <subcellularLocation>
        <location evidence="1 7">Nucleus</location>
    </subcellularLocation>
</comment>
<dbReference type="InterPro" id="IPR014854">
    <property type="entry name" value="Nse4_C"/>
</dbReference>
<proteinExistence type="inferred from homology"/>
<name>A0AAW0RHU7_9HYPO</name>
<reference evidence="11 12" key="1">
    <citation type="submission" date="2020-02" db="EMBL/GenBank/DDBJ databases">
        <title>Comparative genomics of the hypocrealean fungal genus Beauvera.</title>
        <authorList>
            <person name="Showalter D.N."/>
            <person name="Bushley K.E."/>
            <person name="Rehner S.A."/>
        </authorList>
    </citation>
    <scope>NUCLEOTIDE SEQUENCE [LARGE SCALE GENOMIC DNA]</scope>
    <source>
        <strain evidence="11 12">ARSEF4384</strain>
    </source>
</reference>
<comment type="caution">
    <text evidence="11">The sequence shown here is derived from an EMBL/GenBank/DDBJ whole genome shotgun (WGS) entry which is preliminary data.</text>
</comment>
<evidence type="ECO:0000256" key="1">
    <source>
        <dbReference type="ARBA" id="ARBA00004123"/>
    </source>
</evidence>
<comment type="function">
    <text evidence="7">Component of the SMC5-SMC6 complex, that promotes sister chromatid alignment after DNA damage and facilitates double-stranded DNA breaks (DSBs) repair via homologous recombination between sister chromatids.</text>
</comment>
<dbReference type="Pfam" id="PF08743">
    <property type="entry name" value="Nse4_C"/>
    <property type="match status" value="1"/>
</dbReference>
<feature type="region of interest" description="Disordered" evidence="8">
    <location>
        <begin position="172"/>
        <end position="222"/>
    </location>
</feature>
<feature type="domain" description="Nse4/EID protein Nse3/MAGE-binding" evidence="10">
    <location>
        <begin position="129"/>
        <end position="187"/>
    </location>
</feature>
<keyword evidence="3 7" id="KW-0227">DNA damage</keyword>
<evidence type="ECO:0000256" key="3">
    <source>
        <dbReference type="ARBA" id="ARBA00022763"/>
    </source>
</evidence>
<keyword evidence="12" id="KW-1185">Reference proteome</keyword>
<evidence type="ECO:0000256" key="7">
    <source>
        <dbReference type="RuleBase" id="RU365071"/>
    </source>
</evidence>
<keyword evidence="4 7" id="KW-0233">DNA recombination</keyword>
<evidence type="ECO:0000256" key="2">
    <source>
        <dbReference type="ARBA" id="ARBA00008997"/>
    </source>
</evidence>
<evidence type="ECO:0000256" key="8">
    <source>
        <dbReference type="SAM" id="MobiDB-lite"/>
    </source>
</evidence>
<dbReference type="InterPro" id="IPR027786">
    <property type="entry name" value="Nse4/EID"/>
</dbReference>
<evidence type="ECO:0000259" key="9">
    <source>
        <dbReference type="Pfam" id="PF08743"/>
    </source>
</evidence>
<comment type="similarity">
    <text evidence="2 7">Belongs to the NSE4 family.</text>
</comment>
<evidence type="ECO:0000313" key="11">
    <source>
        <dbReference type="EMBL" id="KAK8141568.1"/>
    </source>
</evidence>
<sequence>MQADLSNERDSGSSPPSAQSDARRTVQRSAPGNKRKRNHGNAAVGANAASPASIPEVPKNYDQDGDVYDPDQPLADRRKVQKSFRELLRDVTENSEEYLQSGSHGLYDTIIKANELTKQVRQTTEATIDSRLLVSTTDLSYRKTLRLTQGSLSRGIDVDEFVSKCITFMRQERENSGGNEQQEVDEEEEGEEGEEEGEQNLAIQQRRQRGISTGIDDTEDRDGDMMNWAELGRFACLPHTRRPALPGLLLGPLSVERKIRRVTKRSAPFRPNNLAETRPEILNIDDLAKKENDLTAICGKIFQQLQNMQEQVQEVVAEAIHDKMSDEEKIDIMHRHGLRRTGGIDLLRFVINPKSFGQTVENMFYVSFLIRDGRIEIEYDEYDLPALAPVVREEHEDESVRQSSAKHQAILSIDMQAWHSIVETLQMKEPMIEHRQETVNSGPGARSWYS</sequence>
<keyword evidence="5 7" id="KW-0234">DNA repair</keyword>
<evidence type="ECO:0000313" key="12">
    <source>
        <dbReference type="Proteomes" id="UP001397290"/>
    </source>
</evidence>
<evidence type="ECO:0000256" key="5">
    <source>
        <dbReference type="ARBA" id="ARBA00023204"/>
    </source>
</evidence>
<dbReference type="GO" id="GO:0030915">
    <property type="term" value="C:Smc5-Smc6 complex"/>
    <property type="evidence" value="ECO:0007669"/>
    <property type="project" value="UniProtKB-UniRule"/>
</dbReference>
<feature type="region of interest" description="Disordered" evidence="8">
    <location>
        <begin position="1"/>
        <end position="76"/>
    </location>
</feature>
<keyword evidence="6 7" id="KW-0539">Nucleus</keyword>
<feature type="domain" description="Non-structural maintenance of chromosome element 4 C-terminal" evidence="9">
    <location>
        <begin position="344"/>
        <end position="432"/>
    </location>
</feature>
<organism evidence="11 12">
    <name type="scientific">Beauveria asiatica</name>
    <dbReference type="NCBI Taxonomy" id="1069075"/>
    <lineage>
        <taxon>Eukaryota</taxon>
        <taxon>Fungi</taxon>
        <taxon>Dikarya</taxon>
        <taxon>Ascomycota</taxon>
        <taxon>Pezizomycotina</taxon>
        <taxon>Sordariomycetes</taxon>
        <taxon>Hypocreomycetidae</taxon>
        <taxon>Hypocreales</taxon>
        <taxon>Cordycipitaceae</taxon>
        <taxon>Beauveria</taxon>
    </lineage>
</organism>
<dbReference type="PANTHER" id="PTHR16140:SF0">
    <property type="entry name" value="NON-STRUCTURAL MAINTENANCE OF CHROMOSOMES ELEMENT 4"/>
    <property type="match status" value="1"/>
</dbReference>
<dbReference type="GO" id="GO:0006281">
    <property type="term" value="P:DNA repair"/>
    <property type="evidence" value="ECO:0007669"/>
    <property type="project" value="UniProtKB-UniRule"/>
</dbReference>
<comment type="subunit">
    <text evidence="7">Component of the SMC5-SMC6 complex.</text>
</comment>
<feature type="compositionally biased region" description="Acidic residues" evidence="8">
    <location>
        <begin position="182"/>
        <end position="198"/>
    </location>
</feature>
<protein>
    <recommendedName>
        <fullName evidence="7">Non-structural maintenance of chromosomes element 4</fullName>
    </recommendedName>
</protein>
<dbReference type="GO" id="GO:0006310">
    <property type="term" value="P:DNA recombination"/>
    <property type="evidence" value="ECO:0007669"/>
    <property type="project" value="UniProtKB-UniRule"/>
</dbReference>
<dbReference type="AlphaFoldDB" id="A0AAW0RHU7"/>
<dbReference type="EMBL" id="JAAHCF010000922">
    <property type="protein sequence ID" value="KAK8141568.1"/>
    <property type="molecule type" value="Genomic_DNA"/>
</dbReference>
<dbReference type="PANTHER" id="PTHR16140">
    <property type="entry name" value="NON-STRUCTURAL MAINTENANCE OF CHROMOSOMES ELEMENT 4"/>
    <property type="match status" value="1"/>
</dbReference>
<dbReference type="Proteomes" id="UP001397290">
    <property type="component" value="Unassembled WGS sequence"/>
</dbReference>
<feature type="compositionally biased region" description="Low complexity" evidence="8">
    <location>
        <begin position="40"/>
        <end position="53"/>
    </location>
</feature>
<evidence type="ECO:0000256" key="6">
    <source>
        <dbReference type="ARBA" id="ARBA00023242"/>
    </source>
</evidence>
<dbReference type="InterPro" id="IPR029225">
    <property type="entry name" value="Nse4_Nse3-bd"/>
</dbReference>
<evidence type="ECO:0000259" key="10">
    <source>
        <dbReference type="Pfam" id="PF15412"/>
    </source>
</evidence>
<accession>A0AAW0RHU7</accession>
<dbReference type="Pfam" id="PF15412">
    <property type="entry name" value="Nse4-Nse3_bdg"/>
    <property type="match status" value="1"/>
</dbReference>
<dbReference type="GO" id="GO:0005634">
    <property type="term" value="C:nucleus"/>
    <property type="evidence" value="ECO:0007669"/>
    <property type="project" value="UniProtKB-SubCell"/>
</dbReference>
<feature type="compositionally biased region" description="Basic and acidic residues" evidence="8">
    <location>
        <begin position="1"/>
        <end position="11"/>
    </location>
</feature>